<evidence type="ECO:0000256" key="8">
    <source>
        <dbReference type="SAM" id="Phobius"/>
    </source>
</evidence>
<dbReference type="InterPro" id="IPR013525">
    <property type="entry name" value="ABC2_TM"/>
</dbReference>
<keyword evidence="7 8" id="KW-0472">Membrane</keyword>
<dbReference type="AlphaFoldDB" id="A0A1Y2L0N3"/>
<evidence type="ECO:0000256" key="1">
    <source>
        <dbReference type="ARBA" id="ARBA00004651"/>
    </source>
</evidence>
<dbReference type="Pfam" id="PF12698">
    <property type="entry name" value="ABC2_membrane_3"/>
    <property type="match status" value="1"/>
</dbReference>
<keyword evidence="3" id="KW-0813">Transport</keyword>
<dbReference type="InterPro" id="IPR047817">
    <property type="entry name" value="ABC2_TM_bact-type"/>
</dbReference>
<reference evidence="10 11" key="1">
    <citation type="submission" date="2014-03" db="EMBL/GenBank/DDBJ databases">
        <title>The draft genome sequence of Thalassospira mesophila JCM 18969.</title>
        <authorList>
            <person name="Lai Q."/>
            <person name="Shao Z."/>
        </authorList>
    </citation>
    <scope>NUCLEOTIDE SEQUENCE [LARGE SCALE GENOMIC DNA]</scope>
    <source>
        <strain evidence="10 11">JCM 18969</strain>
    </source>
</reference>
<comment type="caution">
    <text evidence="10">The sequence shown here is derived from an EMBL/GenBank/DDBJ whole genome shotgun (WGS) entry which is preliminary data.</text>
</comment>
<dbReference type="PANTHER" id="PTHR30294">
    <property type="entry name" value="MEMBRANE COMPONENT OF ABC TRANSPORTER YHHJ-RELATED"/>
    <property type="match status" value="1"/>
</dbReference>
<evidence type="ECO:0000256" key="6">
    <source>
        <dbReference type="ARBA" id="ARBA00022989"/>
    </source>
</evidence>
<dbReference type="GO" id="GO:0005886">
    <property type="term" value="C:plasma membrane"/>
    <property type="evidence" value="ECO:0007669"/>
    <property type="project" value="UniProtKB-SubCell"/>
</dbReference>
<evidence type="ECO:0000313" key="10">
    <source>
        <dbReference type="EMBL" id="OSQ38786.1"/>
    </source>
</evidence>
<evidence type="ECO:0000256" key="4">
    <source>
        <dbReference type="ARBA" id="ARBA00022475"/>
    </source>
</evidence>
<keyword evidence="5 8" id="KW-0812">Transmembrane</keyword>
<feature type="domain" description="ABC transmembrane type-2" evidence="9">
    <location>
        <begin position="132"/>
        <end position="376"/>
    </location>
</feature>
<name>A0A1Y2L0N3_9PROT</name>
<evidence type="ECO:0000259" key="9">
    <source>
        <dbReference type="PROSITE" id="PS51012"/>
    </source>
</evidence>
<dbReference type="Proteomes" id="UP000193391">
    <property type="component" value="Unassembled WGS sequence"/>
</dbReference>
<dbReference type="PROSITE" id="PS51012">
    <property type="entry name" value="ABC_TM2"/>
    <property type="match status" value="1"/>
</dbReference>
<dbReference type="PANTHER" id="PTHR30294:SF47">
    <property type="entry name" value="INNER MEMBRANE TRANSPORT PERMEASE YHHJ"/>
    <property type="match status" value="1"/>
</dbReference>
<comment type="similarity">
    <text evidence="2">Belongs to the ABC-2 integral membrane protein family.</text>
</comment>
<comment type="subcellular location">
    <subcellularLocation>
        <location evidence="1">Cell membrane</location>
        <topology evidence="1">Multi-pass membrane protein</topology>
    </subcellularLocation>
</comment>
<organism evidence="10 11">
    <name type="scientific">Thalassospira mesophila</name>
    <dbReference type="NCBI Taxonomy" id="1293891"/>
    <lineage>
        <taxon>Bacteria</taxon>
        <taxon>Pseudomonadati</taxon>
        <taxon>Pseudomonadota</taxon>
        <taxon>Alphaproteobacteria</taxon>
        <taxon>Rhodospirillales</taxon>
        <taxon>Thalassospiraceae</taxon>
        <taxon>Thalassospira</taxon>
    </lineage>
</organism>
<evidence type="ECO:0000256" key="7">
    <source>
        <dbReference type="ARBA" id="ARBA00023136"/>
    </source>
</evidence>
<gene>
    <name evidence="10" type="ORF">TMES_08325</name>
</gene>
<evidence type="ECO:0000256" key="5">
    <source>
        <dbReference type="ARBA" id="ARBA00022692"/>
    </source>
</evidence>
<proteinExistence type="inferred from homology"/>
<protein>
    <recommendedName>
        <fullName evidence="9">ABC transmembrane type-2 domain-containing protein</fullName>
    </recommendedName>
</protein>
<accession>A0A1Y2L0N3</accession>
<feature type="transmembrane region" description="Helical" evidence="8">
    <location>
        <begin position="294"/>
        <end position="312"/>
    </location>
</feature>
<feature type="transmembrane region" description="Helical" evidence="8">
    <location>
        <begin position="350"/>
        <end position="371"/>
    </location>
</feature>
<dbReference type="STRING" id="1293891.TMES_08325"/>
<dbReference type="InterPro" id="IPR051449">
    <property type="entry name" value="ABC-2_transporter_component"/>
</dbReference>
<dbReference type="OrthoDB" id="9784671at2"/>
<feature type="transmembrane region" description="Helical" evidence="8">
    <location>
        <begin position="265"/>
        <end position="287"/>
    </location>
</feature>
<evidence type="ECO:0000256" key="3">
    <source>
        <dbReference type="ARBA" id="ARBA00022448"/>
    </source>
</evidence>
<evidence type="ECO:0000256" key="2">
    <source>
        <dbReference type="ARBA" id="ARBA00007783"/>
    </source>
</evidence>
<keyword evidence="11" id="KW-1185">Reference proteome</keyword>
<feature type="transmembrane region" description="Helical" evidence="8">
    <location>
        <begin position="237"/>
        <end position="259"/>
    </location>
</feature>
<evidence type="ECO:0000313" key="11">
    <source>
        <dbReference type="Proteomes" id="UP000193391"/>
    </source>
</evidence>
<dbReference type="GO" id="GO:0140359">
    <property type="term" value="F:ABC-type transporter activity"/>
    <property type="evidence" value="ECO:0007669"/>
    <property type="project" value="InterPro"/>
</dbReference>
<keyword evidence="4" id="KW-1003">Cell membrane</keyword>
<keyword evidence="6 8" id="KW-1133">Transmembrane helix</keyword>
<dbReference type="EMBL" id="JFKA01000003">
    <property type="protein sequence ID" value="OSQ38786.1"/>
    <property type="molecule type" value="Genomic_DNA"/>
</dbReference>
<dbReference type="Gene3D" id="3.40.1710.10">
    <property type="entry name" value="abc type-2 transporter like domain"/>
    <property type="match status" value="1"/>
</dbReference>
<feature type="transmembrane region" description="Helical" evidence="8">
    <location>
        <begin position="21"/>
        <end position="43"/>
    </location>
</feature>
<feature type="transmembrane region" description="Helical" evidence="8">
    <location>
        <begin position="189"/>
        <end position="206"/>
    </location>
</feature>
<dbReference type="RefSeq" id="WP_085581428.1">
    <property type="nucleotide sequence ID" value="NZ_JFKA01000003.1"/>
</dbReference>
<sequence>MKLRYRLENIYRLGIKELFSLRQDVVLLALIVWAFSFAIYTAATGLSHDLHNASIAVVDQDRSQLSTRLRDAFEPPYFKKPVLINYSQIDPMMDSGQYTFVMVIPTDFEADVIAGRNPDVQLNIDATAMMQAGIGESYINNIFSQEIRTWVGGKTQAAGETAQSPVDLVLRYAFNPNAESSWFTSVMEIINNVTMLSIILAGAALIREREHGTIEHLLVMPLAPFEIMMAKVWSNGLIILAAAALSLVLVVELMLKVPIAGSETLFLAGTVLYLFFATALGIFLATLAQSMPQFGLLFILVVLPMRLLSGGYTPTESQPPLMQWIMAFVPSTHYVKFAQSILYRGAGLEIVWPEFAMVAGIGGLFFAFAAFRFRKSIAVMRT</sequence>